<proteinExistence type="predicted"/>
<dbReference type="GO" id="GO:0003676">
    <property type="term" value="F:nucleic acid binding"/>
    <property type="evidence" value="ECO:0007669"/>
    <property type="project" value="InterPro"/>
</dbReference>
<feature type="domain" description="Tc1-like transposase DDE" evidence="1">
    <location>
        <begin position="64"/>
        <end position="183"/>
    </location>
</feature>
<dbReference type="InterPro" id="IPR036397">
    <property type="entry name" value="RNaseH_sf"/>
</dbReference>
<dbReference type="Proteomes" id="UP000198697">
    <property type="component" value="Unassembled WGS sequence"/>
</dbReference>
<dbReference type="AlphaFoldDB" id="A0A1I0IKK1"/>
<dbReference type="STRING" id="82805.SAMN04487998_3322"/>
<dbReference type="GO" id="GO:0004519">
    <property type="term" value="F:endonuclease activity"/>
    <property type="evidence" value="ECO:0007669"/>
    <property type="project" value="UniProtKB-KW"/>
</dbReference>
<sequence>MNAAWQAEFGRPVGPTSIWTVLQEQGLRRKKSNHATARATARVRQARAAHVQTVCTRANVARFHFLDETGLRLDYCRRYARAKGERRVGRVVPLTRGRSLTLIGERSVRGLGAVQLLEGSLNYVNFAWYVTECLAPTLRRSDVLVRDNISVHKLPGVVGWLAERGVEVLFLPPYSPDFSPVEQAR</sequence>
<keyword evidence="2" id="KW-0255">Endonuclease</keyword>
<reference evidence="3" key="1">
    <citation type="submission" date="2016-10" db="EMBL/GenBank/DDBJ databases">
        <authorList>
            <person name="Varghese N."/>
            <person name="Submissions S."/>
        </authorList>
    </citation>
    <scope>NUCLEOTIDE SEQUENCE [LARGE SCALE GENOMIC DNA]</scope>
    <source>
        <strain evidence="3">DSM 15310</strain>
    </source>
</reference>
<dbReference type="InterPro" id="IPR038717">
    <property type="entry name" value="Tc1-like_DDE_dom"/>
</dbReference>
<organism evidence="2 3">
    <name type="scientific">Hymenobacter actinosclerus</name>
    <dbReference type="NCBI Taxonomy" id="82805"/>
    <lineage>
        <taxon>Bacteria</taxon>
        <taxon>Pseudomonadati</taxon>
        <taxon>Bacteroidota</taxon>
        <taxon>Cytophagia</taxon>
        <taxon>Cytophagales</taxon>
        <taxon>Hymenobacteraceae</taxon>
        <taxon>Hymenobacter</taxon>
    </lineage>
</organism>
<name>A0A1I0IKK1_9BACT</name>
<keyword evidence="2" id="KW-0378">Hydrolase</keyword>
<dbReference type="EMBL" id="FOHS01000005">
    <property type="protein sequence ID" value="SET96898.1"/>
    <property type="molecule type" value="Genomic_DNA"/>
</dbReference>
<evidence type="ECO:0000313" key="3">
    <source>
        <dbReference type="Proteomes" id="UP000198697"/>
    </source>
</evidence>
<dbReference type="Pfam" id="PF13358">
    <property type="entry name" value="DDE_3"/>
    <property type="match status" value="1"/>
</dbReference>
<dbReference type="Gene3D" id="3.30.420.10">
    <property type="entry name" value="Ribonuclease H-like superfamily/Ribonuclease H"/>
    <property type="match status" value="1"/>
</dbReference>
<protein>
    <submittedName>
        <fullName evidence="2">DDE superfamily endonuclease</fullName>
    </submittedName>
</protein>
<keyword evidence="3" id="KW-1185">Reference proteome</keyword>
<evidence type="ECO:0000259" key="1">
    <source>
        <dbReference type="Pfam" id="PF13358"/>
    </source>
</evidence>
<evidence type="ECO:0000313" key="2">
    <source>
        <dbReference type="EMBL" id="SET96898.1"/>
    </source>
</evidence>
<dbReference type="PANTHER" id="PTHR46564">
    <property type="entry name" value="TRANSPOSASE"/>
    <property type="match status" value="1"/>
</dbReference>
<keyword evidence="2" id="KW-0540">Nuclease</keyword>
<accession>A0A1I0IKK1</accession>
<dbReference type="PANTHER" id="PTHR46564:SF1">
    <property type="entry name" value="TRANSPOSASE"/>
    <property type="match status" value="1"/>
</dbReference>
<gene>
    <name evidence="2" type="ORF">SAMN04487998_3322</name>
</gene>